<dbReference type="EMBL" id="AODQ01000144">
    <property type="protein sequence ID" value="EMR01117.1"/>
    <property type="molecule type" value="Genomic_DNA"/>
</dbReference>
<feature type="signal peptide" evidence="8">
    <location>
        <begin position="1"/>
        <end position="20"/>
    </location>
</feature>
<comment type="caution">
    <text evidence="9">The sequence shown here is derived from an EMBL/GenBank/DDBJ whole genome shotgun (WGS) entry which is preliminary data.</text>
</comment>
<evidence type="ECO:0000256" key="3">
    <source>
        <dbReference type="ARBA" id="ARBA00022448"/>
    </source>
</evidence>
<dbReference type="AlphaFoldDB" id="M7N1E8"/>
<dbReference type="Proteomes" id="UP000011910">
    <property type="component" value="Unassembled WGS sequence"/>
</dbReference>
<evidence type="ECO:0000256" key="6">
    <source>
        <dbReference type="ARBA" id="ARBA00023136"/>
    </source>
</evidence>
<evidence type="ECO:0000256" key="7">
    <source>
        <dbReference type="ARBA" id="ARBA00023237"/>
    </source>
</evidence>
<dbReference type="GO" id="GO:0015562">
    <property type="term" value="F:efflux transmembrane transporter activity"/>
    <property type="evidence" value="ECO:0007669"/>
    <property type="project" value="InterPro"/>
</dbReference>
<keyword evidence="5" id="KW-0812">Transmembrane</keyword>
<evidence type="ECO:0000256" key="8">
    <source>
        <dbReference type="SAM" id="SignalP"/>
    </source>
</evidence>
<keyword evidence="6" id="KW-0472">Membrane</keyword>
<comment type="similarity">
    <text evidence="2">Belongs to the outer membrane factor (OMF) (TC 1.B.17) family.</text>
</comment>
<evidence type="ECO:0000256" key="2">
    <source>
        <dbReference type="ARBA" id="ARBA00007613"/>
    </source>
</evidence>
<evidence type="ECO:0000256" key="1">
    <source>
        <dbReference type="ARBA" id="ARBA00004442"/>
    </source>
</evidence>
<dbReference type="GO" id="GO:0009279">
    <property type="term" value="C:cell outer membrane"/>
    <property type="evidence" value="ECO:0007669"/>
    <property type="project" value="UniProtKB-SubCell"/>
</dbReference>
<dbReference type="InterPro" id="IPR051906">
    <property type="entry name" value="TolC-like"/>
</dbReference>
<feature type="chain" id="PRO_5004081973" evidence="8">
    <location>
        <begin position="21"/>
        <end position="485"/>
    </location>
</feature>
<dbReference type="SUPFAM" id="SSF56954">
    <property type="entry name" value="Outer membrane efflux proteins (OEP)"/>
    <property type="match status" value="1"/>
</dbReference>
<evidence type="ECO:0000313" key="10">
    <source>
        <dbReference type="Proteomes" id="UP000011910"/>
    </source>
</evidence>
<comment type="subcellular location">
    <subcellularLocation>
        <location evidence="1">Cell outer membrane</location>
    </subcellularLocation>
</comment>
<keyword evidence="4" id="KW-1134">Transmembrane beta strand</keyword>
<organism evidence="9 10">
    <name type="scientific">Cesiribacter andamanensis AMV16</name>
    <dbReference type="NCBI Taxonomy" id="1279009"/>
    <lineage>
        <taxon>Bacteria</taxon>
        <taxon>Pseudomonadati</taxon>
        <taxon>Bacteroidota</taxon>
        <taxon>Cytophagia</taxon>
        <taxon>Cytophagales</taxon>
        <taxon>Cesiribacteraceae</taxon>
        <taxon>Cesiribacter</taxon>
    </lineage>
</organism>
<proteinExistence type="inferred from homology"/>
<accession>M7N1E8</accession>
<dbReference type="Gene3D" id="1.20.1600.10">
    <property type="entry name" value="Outer membrane efflux proteins (OEP)"/>
    <property type="match status" value="1"/>
</dbReference>
<keyword evidence="8" id="KW-0732">Signal</keyword>
<dbReference type="eggNOG" id="COG1538">
    <property type="taxonomic scope" value="Bacteria"/>
</dbReference>
<keyword evidence="3" id="KW-0813">Transport</keyword>
<protein>
    <submittedName>
        <fullName evidence="9">Outer membrane channel protein</fullName>
    </submittedName>
</protein>
<evidence type="ECO:0000256" key="5">
    <source>
        <dbReference type="ARBA" id="ARBA00022692"/>
    </source>
</evidence>
<evidence type="ECO:0000313" key="9">
    <source>
        <dbReference type="EMBL" id="EMR01117.1"/>
    </source>
</evidence>
<dbReference type="InterPro" id="IPR003423">
    <property type="entry name" value="OMP_efflux"/>
</dbReference>
<name>M7N1E8_9BACT</name>
<reference evidence="9 10" key="1">
    <citation type="journal article" date="2013" name="Genome Announc.">
        <title>Draft Genome Sequence of Cesiribacter andamanensis Strain AMV16T, Isolated from a Soil Sample from a Mud Volcano in the Andaman Islands, India.</title>
        <authorList>
            <person name="Shivaji S."/>
            <person name="Ara S."/>
            <person name="Begum Z."/>
            <person name="Srinivas T.N."/>
            <person name="Singh A."/>
            <person name="Kumar Pinnaka A."/>
        </authorList>
    </citation>
    <scope>NUCLEOTIDE SEQUENCE [LARGE SCALE GENOMIC DNA]</scope>
    <source>
        <strain evidence="9 10">AMV16</strain>
    </source>
</reference>
<dbReference type="PANTHER" id="PTHR30026:SF20">
    <property type="entry name" value="OUTER MEMBRANE PROTEIN TOLC"/>
    <property type="match status" value="1"/>
</dbReference>
<dbReference type="GO" id="GO:1990281">
    <property type="term" value="C:efflux pump complex"/>
    <property type="evidence" value="ECO:0007669"/>
    <property type="project" value="TreeGrafter"/>
</dbReference>
<keyword evidence="7" id="KW-0998">Cell outer membrane</keyword>
<dbReference type="PANTHER" id="PTHR30026">
    <property type="entry name" value="OUTER MEMBRANE PROTEIN TOLC"/>
    <property type="match status" value="1"/>
</dbReference>
<sequence length="485" mass="54116">MKKFSMLMLLLLGGGVYSYAQQAPVNTRWTLQEAVEYASRHNLQVEQSRLDVMSNQIELKRSKFDLAPTLNAGAGASYSVGRSINPFTNVIEDAAISSQNYFLSSNVTLFNGFSKVNTLRQNQLDLRASEYDLAAVQNDVALNVATAFINILFNQELLASAQARQEASQIQLERTQRQVDAGALPRASYFEIQAQVAGDQLAVTNALNALELAKLNLKQLLQLPADQPMEIVVPQIALDTVQAYEVASTEIYQVAEENQPVIKAAELRQSSSELGVLISRSGYWPTITANAGVQTAYSSLAPDVLPREGSAFRRDTVAIGFTGTEPDYMPVYTIRQQPVDFQDNTYFNQLDYNLRRFVSVNLNIPIFNGWSARSRVGQSRIVAERARLQDTQARQQLRQTIEQASLDVQAAALSYRASQNQVASLREAYRATEQRFNYGSATSLDFNLAKSNLDVAEANFIRAKYEYIFKTKVLDFYLGKPITFE</sequence>
<keyword evidence="10" id="KW-1185">Reference proteome</keyword>
<evidence type="ECO:0000256" key="4">
    <source>
        <dbReference type="ARBA" id="ARBA00022452"/>
    </source>
</evidence>
<dbReference type="Pfam" id="PF02321">
    <property type="entry name" value="OEP"/>
    <property type="match status" value="2"/>
</dbReference>
<gene>
    <name evidence="9" type="ORF">ADICEAN_03756</name>
</gene>
<dbReference type="STRING" id="1279009.ADICEAN_03756"/>
<dbReference type="GO" id="GO:0015288">
    <property type="term" value="F:porin activity"/>
    <property type="evidence" value="ECO:0007669"/>
    <property type="project" value="TreeGrafter"/>
</dbReference>
<dbReference type="RefSeq" id="WP_009197135.1">
    <property type="nucleotide sequence ID" value="NZ_AODQ01000144.1"/>
</dbReference>